<protein>
    <submittedName>
        <fullName evidence="3">Glycosyltransferase</fullName>
    </submittedName>
</protein>
<accession>A0A4R5MI77</accession>
<dbReference type="OrthoDB" id="9801573at2"/>
<evidence type="ECO:0000313" key="3">
    <source>
        <dbReference type="EMBL" id="TDG35290.1"/>
    </source>
</evidence>
<gene>
    <name evidence="3" type="ORF">EZJ43_14440</name>
</gene>
<dbReference type="PANTHER" id="PTHR45947:SF3">
    <property type="entry name" value="SULFOQUINOVOSYL TRANSFERASE SQD2"/>
    <property type="match status" value="1"/>
</dbReference>
<sequence length="339" mass="38998">MKILQIVNPVIPFPVTTIGGTERVVSYLIDELIKDGHEVTLMGHSDSIVPARVKFIPIGRYLEQENTVKTIWKHLLFNKYDVIHNHGRLIYFLPLIWSNVRKIHTFHMSDLETKSFFRFSKLKARNFTFSPCGRWIQDKTKHLMGNWAFVNNGLPKDLYTYHKKIMSEDSPLIIICRMGKKKGVLDAIKLAKITERNLIIAGKVGDYPEELDWFNKYVLSECNGSNIKFIGAINDEQKNVLLNSALALLIPTIDSEAFNTTMLEANACGCPVISYNRFCFDEYIINGVNGFKGETFEDLISAVYNLNQIDRQICRAFFERNYTAAIMAENYTKLYKSRV</sequence>
<dbReference type="Pfam" id="PF13439">
    <property type="entry name" value="Glyco_transf_4"/>
    <property type="match status" value="1"/>
</dbReference>
<dbReference type="Proteomes" id="UP000295668">
    <property type="component" value="Unassembled WGS sequence"/>
</dbReference>
<keyword evidence="3" id="KW-0808">Transferase</keyword>
<reference evidence="3 4" key="1">
    <citation type="submission" date="2019-02" db="EMBL/GenBank/DDBJ databases">
        <title>Pedobacter sp. nov., a novel speices isolated from soil of pinguins habitat in Antarcitica.</title>
        <authorList>
            <person name="He R.-H."/>
        </authorList>
    </citation>
    <scope>NUCLEOTIDE SEQUENCE [LARGE SCALE GENOMIC DNA]</scope>
    <source>
        <strain evidence="3 4">E01020</strain>
    </source>
</reference>
<dbReference type="RefSeq" id="WP_133263421.1">
    <property type="nucleotide sequence ID" value="NZ_SJCY01000011.1"/>
</dbReference>
<dbReference type="SUPFAM" id="SSF53756">
    <property type="entry name" value="UDP-Glycosyltransferase/glycogen phosphorylase"/>
    <property type="match status" value="1"/>
</dbReference>
<dbReference type="Gene3D" id="3.40.50.2000">
    <property type="entry name" value="Glycogen Phosphorylase B"/>
    <property type="match status" value="2"/>
</dbReference>
<organism evidence="3 4">
    <name type="scientific">Pedobacter changchengzhani</name>
    <dbReference type="NCBI Taxonomy" id="2529274"/>
    <lineage>
        <taxon>Bacteria</taxon>
        <taxon>Pseudomonadati</taxon>
        <taxon>Bacteroidota</taxon>
        <taxon>Sphingobacteriia</taxon>
        <taxon>Sphingobacteriales</taxon>
        <taxon>Sphingobacteriaceae</taxon>
        <taxon>Pedobacter</taxon>
    </lineage>
</organism>
<evidence type="ECO:0000259" key="2">
    <source>
        <dbReference type="Pfam" id="PF13439"/>
    </source>
</evidence>
<dbReference type="PANTHER" id="PTHR45947">
    <property type="entry name" value="SULFOQUINOVOSYL TRANSFERASE SQD2"/>
    <property type="match status" value="1"/>
</dbReference>
<dbReference type="AlphaFoldDB" id="A0A4R5MI77"/>
<dbReference type="GO" id="GO:0016757">
    <property type="term" value="F:glycosyltransferase activity"/>
    <property type="evidence" value="ECO:0007669"/>
    <property type="project" value="InterPro"/>
</dbReference>
<proteinExistence type="predicted"/>
<dbReference type="Pfam" id="PF00534">
    <property type="entry name" value="Glycos_transf_1"/>
    <property type="match status" value="1"/>
</dbReference>
<dbReference type="InterPro" id="IPR050194">
    <property type="entry name" value="Glycosyltransferase_grp1"/>
</dbReference>
<name>A0A4R5MI77_9SPHI</name>
<dbReference type="InterPro" id="IPR001296">
    <property type="entry name" value="Glyco_trans_1"/>
</dbReference>
<evidence type="ECO:0000259" key="1">
    <source>
        <dbReference type="Pfam" id="PF00534"/>
    </source>
</evidence>
<feature type="domain" description="Glycosyl transferase family 1" evidence="1">
    <location>
        <begin position="172"/>
        <end position="293"/>
    </location>
</feature>
<evidence type="ECO:0000313" key="4">
    <source>
        <dbReference type="Proteomes" id="UP000295668"/>
    </source>
</evidence>
<feature type="domain" description="Glycosyltransferase subfamily 4-like N-terminal" evidence="2">
    <location>
        <begin position="18"/>
        <end position="128"/>
    </location>
</feature>
<dbReference type="EMBL" id="SJCY01000011">
    <property type="protein sequence ID" value="TDG35290.1"/>
    <property type="molecule type" value="Genomic_DNA"/>
</dbReference>
<keyword evidence="4" id="KW-1185">Reference proteome</keyword>
<dbReference type="InterPro" id="IPR028098">
    <property type="entry name" value="Glyco_trans_4-like_N"/>
</dbReference>
<comment type="caution">
    <text evidence="3">The sequence shown here is derived from an EMBL/GenBank/DDBJ whole genome shotgun (WGS) entry which is preliminary data.</text>
</comment>